<dbReference type="Gene3D" id="3.60.10.10">
    <property type="entry name" value="Endonuclease/exonuclease/phosphatase"/>
    <property type="match status" value="1"/>
</dbReference>
<dbReference type="SUPFAM" id="SSF56219">
    <property type="entry name" value="DNase I-like"/>
    <property type="match status" value="1"/>
</dbReference>
<gene>
    <name evidence="1" type="ORF">Tci_044778</name>
</gene>
<dbReference type="InterPro" id="IPR036691">
    <property type="entry name" value="Endo/exonu/phosph_ase_sf"/>
</dbReference>
<reference evidence="1" key="1">
    <citation type="journal article" date="2019" name="Sci. Rep.">
        <title>Draft genome of Tanacetum cinerariifolium, the natural source of mosquito coil.</title>
        <authorList>
            <person name="Yamashiro T."/>
            <person name="Shiraishi A."/>
            <person name="Satake H."/>
            <person name="Nakayama K."/>
        </authorList>
    </citation>
    <scope>NUCLEOTIDE SEQUENCE</scope>
</reference>
<accession>A0A6L2MGG8</accession>
<keyword evidence="1" id="KW-0695">RNA-directed DNA polymerase</keyword>
<proteinExistence type="predicted"/>
<dbReference type="EMBL" id="BKCJ010006564">
    <property type="protein sequence ID" value="GEU72800.1"/>
    <property type="molecule type" value="Genomic_DNA"/>
</dbReference>
<sequence length="376" mass="43081">MFAWNKNALSKIISSCGTLSDVDTVIDASLPYKKLTRSLDPDFDNEFCDDSPFDEESVDGEKKGLGQSTKKIWIRELNRKNKINFAAIQETKLESMDLFSIKAIWGNFSFDFAFSPSIGFSGGILCVWDPNVFAKDNVTISDSFVAVRTLWEYISHMIASWDGECEILRDFNEVRSDQERFGSIFNEDGTNSFNHFISMAGLIDLPFEGYSFTWAIKSASKMSKLDRFLISEGLLSIYPSLSALCLDRHLSCHRPIIMHKVVVNYGPYPFRVFHFWFYKDGFDKLVEDSWKSLNIDEPNKINLLKKKFQALKVLIKAWCKEDKHCSNASRCTIQSWLSDIDKLLDKGMSNDDLISERTSLLKDFHNLNARLSLDMA</sequence>
<dbReference type="GO" id="GO:0003964">
    <property type="term" value="F:RNA-directed DNA polymerase activity"/>
    <property type="evidence" value="ECO:0007669"/>
    <property type="project" value="UniProtKB-KW"/>
</dbReference>
<keyword evidence="1" id="KW-0808">Transferase</keyword>
<name>A0A6L2MGG8_TANCI</name>
<evidence type="ECO:0000313" key="1">
    <source>
        <dbReference type="EMBL" id="GEU72800.1"/>
    </source>
</evidence>
<dbReference type="AlphaFoldDB" id="A0A6L2MGG8"/>
<dbReference type="PANTHER" id="PTHR33710:SF64">
    <property type="entry name" value="ENDONUCLEASE_EXONUCLEASE_PHOSPHATASE DOMAIN-CONTAINING PROTEIN"/>
    <property type="match status" value="1"/>
</dbReference>
<dbReference type="PANTHER" id="PTHR33710">
    <property type="entry name" value="BNAC02G09200D PROTEIN"/>
    <property type="match status" value="1"/>
</dbReference>
<keyword evidence="1" id="KW-0548">Nucleotidyltransferase</keyword>
<protein>
    <submittedName>
        <fullName evidence="1">RNA-directed DNA polymerase, eukaryota</fullName>
    </submittedName>
</protein>
<comment type="caution">
    <text evidence="1">The sequence shown here is derived from an EMBL/GenBank/DDBJ whole genome shotgun (WGS) entry which is preliminary data.</text>
</comment>
<organism evidence="1">
    <name type="scientific">Tanacetum cinerariifolium</name>
    <name type="common">Dalmatian daisy</name>
    <name type="synonym">Chrysanthemum cinerariifolium</name>
    <dbReference type="NCBI Taxonomy" id="118510"/>
    <lineage>
        <taxon>Eukaryota</taxon>
        <taxon>Viridiplantae</taxon>
        <taxon>Streptophyta</taxon>
        <taxon>Embryophyta</taxon>
        <taxon>Tracheophyta</taxon>
        <taxon>Spermatophyta</taxon>
        <taxon>Magnoliopsida</taxon>
        <taxon>eudicotyledons</taxon>
        <taxon>Gunneridae</taxon>
        <taxon>Pentapetalae</taxon>
        <taxon>asterids</taxon>
        <taxon>campanulids</taxon>
        <taxon>Asterales</taxon>
        <taxon>Asteraceae</taxon>
        <taxon>Asteroideae</taxon>
        <taxon>Anthemideae</taxon>
        <taxon>Anthemidinae</taxon>
        <taxon>Tanacetum</taxon>
    </lineage>
</organism>